<dbReference type="PANTHER" id="PTHR35011:SF2">
    <property type="entry name" value="2,3-DIKETO-L-GULONATE TRAP TRANSPORTER SMALL PERMEASE PROTEIN YIAM"/>
    <property type="match status" value="1"/>
</dbReference>
<gene>
    <name evidence="11" type="ordered locus">UWK_01423</name>
</gene>
<dbReference type="InterPro" id="IPR007387">
    <property type="entry name" value="TRAP_DctQ"/>
</dbReference>
<evidence type="ECO:0000256" key="4">
    <source>
        <dbReference type="ARBA" id="ARBA00022519"/>
    </source>
</evidence>
<accession>M1P3G0</accession>
<keyword evidence="2" id="KW-0813">Transport</keyword>
<evidence type="ECO:0000313" key="11">
    <source>
        <dbReference type="EMBL" id="AGF77983.1"/>
    </source>
</evidence>
<evidence type="ECO:0000256" key="2">
    <source>
        <dbReference type="ARBA" id="ARBA00022448"/>
    </source>
</evidence>
<evidence type="ECO:0000256" key="1">
    <source>
        <dbReference type="ARBA" id="ARBA00004429"/>
    </source>
</evidence>
<dbReference type="PROSITE" id="PS51257">
    <property type="entry name" value="PROKAR_LIPOPROTEIN"/>
    <property type="match status" value="1"/>
</dbReference>
<keyword evidence="6 9" id="KW-1133">Transmembrane helix</keyword>
<dbReference type="InterPro" id="IPR055348">
    <property type="entry name" value="DctQ"/>
</dbReference>
<proteinExistence type="inferred from homology"/>
<feature type="transmembrane region" description="Helical" evidence="9">
    <location>
        <begin position="92"/>
        <end position="113"/>
    </location>
</feature>
<evidence type="ECO:0000256" key="5">
    <source>
        <dbReference type="ARBA" id="ARBA00022692"/>
    </source>
</evidence>
<feature type="transmembrane region" description="Helical" evidence="9">
    <location>
        <begin position="21"/>
        <end position="41"/>
    </location>
</feature>
<dbReference type="PANTHER" id="PTHR35011">
    <property type="entry name" value="2,3-DIKETO-L-GULONATE TRAP TRANSPORTER SMALL PERMEASE PROTEIN YIAM"/>
    <property type="match status" value="1"/>
</dbReference>
<dbReference type="GO" id="GO:0022857">
    <property type="term" value="F:transmembrane transporter activity"/>
    <property type="evidence" value="ECO:0007669"/>
    <property type="project" value="TreeGrafter"/>
</dbReference>
<dbReference type="AlphaFoldDB" id="M1P3G0"/>
<reference evidence="12" key="1">
    <citation type="journal article" date="2013" name="Stand. Genomic Sci.">
        <title>Complete genome sequence of Desulfocapsa sulfexigens, a marine deltaproteobacterium specialized in disproportionating inorganic sulfur compounds.</title>
        <authorList>
            <person name="Finster K.W."/>
            <person name="Kjeldsen K.U."/>
            <person name="Kube M."/>
            <person name="Reinhardt R."/>
            <person name="Mussmann M."/>
            <person name="Amann R."/>
            <person name="Schreiber L."/>
        </authorList>
    </citation>
    <scope>NUCLEOTIDE SEQUENCE [LARGE SCALE GENOMIC DNA]</scope>
    <source>
        <strain evidence="12">DSM 10523 / SB164P1</strain>
    </source>
</reference>
<keyword evidence="4" id="KW-0997">Cell inner membrane</keyword>
<keyword evidence="5 9" id="KW-0812">Transmembrane</keyword>
<keyword evidence="12" id="KW-1185">Reference proteome</keyword>
<dbReference type="EMBL" id="CP003985">
    <property type="protein sequence ID" value="AGF77983.1"/>
    <property type="molecule type" value="Genomic_DNA"/>
</dbReference>
<feature type="domain" description="Tripartite ATP-independent periplasmic transporters DctQ component" evidence="10">
    <location>
        <begin position="29"/>
        <end position="158"/>
    </location>
</feature>
<dbReference type="GO" id="GO:0005886">
    <property type="term" value="C:plasma membrane"/>
    <property type="evidence" value="ECO:0007669"/>
    <property type="project" value="UniProtKB-SubCell"/>
</dbReference>
<dbReference type="Proteomes" id="UP000011721">
    <property type="component" value="Chromosome"/>
</dbReference>
<name>M1P3G0_DESSD</name>
<evidence type="ECO:0000313" key="12">
    <source>
        <dbReference type="Proteomes" id="UP000011721"/>
    </source>
</evidence>
<feature type="transmembrane region" description="Helical" evidence="9">
    <location>
        <begin position="53"/>
        <end position="71"/>
    </location>
</feature>
<keyword evidence="3" id="KW-1003">Cell membrane</keyword>
<comment type="similarity">
    <text evidence="8">Belongs to the TRAP transporter small permease family.</text>
</comment>
<dbReference type="GO" id="GO:0015740">
    <property type="term" value="P:C4-dicarboxylate transport"/>
    <property type="evidence" value="ECO:0007669"/>
    <property type="project" value="TreeGrafter"/>
</dbReference>
<organism evidence="11 12">
    <name type="scientific">Desulfocapsa sulfexigens (strain DSM 10523 / SB164P1)</name>
    <dbReference type="NCBI Taxonomy" id="1167006"/>
    <lineage>
        <taxon>Bacteria</taxon>
        <taxon>Pseudomonadati</taxon>
        <taxon>Thermodesulfobacteriota</taxon>
        <taxon>Desulfobulbia</taxon>
        <taxon>Desulfobulbales</taxon>
        <taxon>Desulfocapsaceae</taxon>
        <taxon>Desulfocapsa</taxon>
    </lineage>
</organism>
<dbReference type="eggNOG" id="COG3090">
    <property type="taxonomic scope" value="Bacteria"/>
</dbReference>
<dbReference type="RefSeq" id="WP_015403674.1">
    <property type="nucleotide sequence ID" value="NC_020304.1"/>
</dbReference>
<protein>
    <submittedName>
        <fullName evidence="11">TRAP-type C4-dicarboxylate transport system, small permease component</fullName>
    </submittedName>
</protein>
<evidence type="ECO:0000256" key="8">
    <source>
        <dbReference type="ARBA" id="ARBA00038436"/>
    </source>
</evidence>
<dbReference type="HOGENOM" id="CLU_086356_3_7_7"/>
<evidence type="ECO:0000256" key="9">
    <source>
        <dbReference type="SAM" id="Phobius"/>
    </source>
</evidence>
<evidence type="ECO:0000256" key="3">
    <source>
        <dbReference type="ARBA" id="ARBA00022475"/>
    </source>
</evidence>
<keyword evidence="7 9" id="KW-0472">Membrane</keyword>
<sequence>MDIRQVARQIGVFEKRLVDGLLCILLLAMIFLACLQIGLRTFFSSGLLWADPLLRYLVIWCGMFGAVVATREKKHIAIDVLGYLAAERIKPWIGLLIDFFSSLVAAALTWAAILFVRNEFSFGSIPLLSIPSWGWALVFPLGFGLITLHFLAAISADIKTLVSSQRKTEPGREK</sequence>
<evidence type="ECO:0000256" key="6">
    <source>
        <dbReference type="ARBA" id="ARBA00022989"/>
    </source>
</evidence>
<comment type="subcellular location">
    <subcellularLocation>
        <location evidence="1">Cell inner membrane</location>
        <topology evidence="1">Multi-pass membrane protein</topology>
    </subcellularLocation>
</comment>
<evidence type="ECO:0000259" key="10">
    <source>
        <dbReference type="Pfam" id="PF04290"/>
    </source>
</evidence>
<feature type="transmembrane region" description="Helical" evidence="9">
    <location>
        <begin position="133"/>
        <end position="156"/>
    </location>
</feature>
<dbReference type="OrthoDB" id="5418442at2"/>
<dbReference type="STRING" id="1167006.UWK_01423"/>
<dbReference type="Pfam" id="PF04290">
    <property type="entry name" value="DctQ"/>
    <property type="match status" value="1"/>
</dbReference>
<evidence type="ECO:0000256" key="7">
    <source>
        <dbReference type="ARBA" id="ARBA00023136"/>
    </source>
</evidence>
<dbReference type="KEGG" id="dsf:UWK_01423"/>